<evidence type="ECO:0000313" key="2">
    <source>
        <dbReference type="EMBL" id="CBI01979.1"/>
    </source>
</evidence>
<proteinExistence type="predicted"/>
<dbReference type="NCBIfam" id="TIGR04390">
    <property type="entry name" value="OMP_YaiO_dom"/>
    <property type="match status" value="1"/>
</dbReference>
<comment type="caution">
    <text evidence="2">The sequence shown here is derived from an EMBL/GenBank/DDBJ whole genome shotgun (WGS) entry which is preliminary data.</text>
</comment>
<accession>E6Q420</accession>
<organism evidence="2">
    <name type="scientific">mine drainage metagenome</name>
    <dbReference type="NCBI Taxonomy" id="410659"/>
    <lineage>
        <taxon>unclassified sequences</taxon>
        <taxon>metagenomes</taxon>
        <taxon>ecological metagenomes</taxon>
    </lineage>
</organism>
<feature type="domain" description="YaiO beta-barrel" evidence="1">
    <location>
        <begin position="40"/>
        <end position="170"/>
    </location>
</feature>
<gene>
    <name evidence="2" type="ORF">CARN4_2174</name>
</gene>
<dbReference type="InterPro" id="IPR030887">
    <property type="entry name" value="Beta-barrel_YaiO"/>
</dbReference>
<dbReference type="Pfam" id="PF19413">
    <property type="entry name" value="YaiO"/>
    <property type="match status" value="1"/>
</dbReference>
<sequence>MKRWFAFAVASMAAGIPVHVSALCRLPTPPAQRVVVEEGASSAALTKGRGSWSSGSLLVLARDGNERSAYVRAADDVRFGQNDNEYEGGAYLAVTPHVIADIIGSFSPQHNVLPASSAQGDLDFRSGAGYGYQMGYATRQYSTVGASIEHVGMNRYFRDLRLAGNITFARLSNVPGLALSEGVSLGRYLPCDTEDFSVSTGRDVENVAFGAPPAVYHSLTFYLGDTHRLSSHVGLDMGIGWYGLTGAYDRFEVRFALRERL</sequence>
<name>E6Q420_9ZZZZ</name>
<dbReference type="EMBL" id="CABO01000028">
    <property type="protein sequence ID" value="CBI01979.1"/>
    <property type="molecule type" value="Genomic_DNA"/>
</dbReference>
<reference evidence="2" key="1">
    <citation type="submission" date="2009-10" db="EMBL/GenBank/DDBJ databases">
        <title>Diversity of trophic interactions inside an arsenic-rich microbial ecosystem.</title>
        <authorList>
            <person name="Bertin P.N."/>
            <person name="Heinrich-Salmeron A."/>
            <person name="Pelletier E."/>
            <person name="Goulhen-Chollet F."/>
            <person name="Arsene-Ploetze F."/>
            <person name="Gallien S."/>
            <person name="Calteau A."/>
            <person name="Vallenet D."/>
            <person name="Casiot C."/>
            <person name="Chane-Woon-Ming B."/>
            <person name="Giloteaux L."/>
            <person name="Barakat M."/>
            <person name="Bonnefoy V."/>
            <person name="Bruneel O."/>
            <person name="Chandler M."/>
            <person name="Cleiss J."/>
            <person name="Duran R."/>
            <person name="Elbaz-Poulichet F."/>
            <person name="Fonknechten N."/>
            <person name="Lauga B."/>
            <person name="Mornico D."/>
            <person name="Ortet P."/>
            <person name="Schaeffer C."/>
            <person name="Siguier P."/>
            <person name="Alexander Thil Smith A."/>
            <person name="Van Dorsselaer A."/>
            <person name="Weissenbach J."/>
            <person name="Medigue C."/>
            <person name="Le Paslier D."/>
        </authorList>
    </citation>
    <scope>NUCLEOTIDE SEQUENCE</scope>
</reference>
<protein>
    <recommendedName>
        <fullName evidence="1">YaiO beta-barrel domain-containing protein</fullName>
    </recommendedName>
</protein>
<evidence type="ECO:0000259" key="1">
    <source>
        <dbReference type="Pfam" id="PF19413"/>
    </source>
</evidence>
<dbReference type="AlphaFoldDB" id="E6Q420"/>